<evidence type="ECO:0000256" key="2">
    <source>
        <dbReference type="ARBA" id="ARBA00023125"/>
    </source>
</evidence>
<reference evidence="6 7" key="1">
    <citation type="submission" date="2016-11" db="EMBL/GenBank/DDBJ databases">
        <authorList>
            <person name="Jaros S."/>
            <person name="Januszkiewicz K."/>
            <person name="Wedrychowicz H."/>
        </authorList>
    </citation>
    <scope>NUCLEOTIDE SEQUENCE [LARGE SCALE GENOMIC DNA]</scope>
    <source>
        <strain evidence="6 7">DSM 43832</strain>
    </source>
</reference>
<evidence type="ECO:0000313" key="7">
    <source>
        <dbReference type="Proteomes" id="UP000184363"/>
    </source>
</evidence>
<proteinExistence type="predicted"/>
<dbReference type="InterPro" id="IPR008920">
    <property type="entry name" value="TF_FadR/GntR_C"/>
</dbReference>
<dbReference type="STRING" id="1848.SAMN05443637_10268"/>
<accession>A0A1M6P653</accession>
<dbReference type="Pfam" id="PF00392">
    <property type="entry name" value="GntR"/>
    <property type="match status" value="1"/>
</dbReference>
<evidence type="ECO:0000259" key="5">
    <source>
        <dbReference type="PROSITE" id="PS50949"/>
    </source>
</evidence>
<dbReference type="Pfam" id="PF07729">
    <property type="entry name" value="FCD"/>
    <property type="match status" value="1"/>
</dbReference>
<dbReference type="Gene3D" id="1.20.120.530">
    <property type="entry name" value="GntR ligand-binding domain-like"/>
    <property type="match status" value="1"/>
</dbReference>
<evidence type="ECO:0000256" key="1">
    <source>
        <dbReference type="ARBA" id="ARBA00023015"/>
    </source>
</evidence>
<feature type="domain" description="HTH gntR-type" evidence="5">
    <location>
        <begin position="25"/>
        <end position="92"/>
    </location>
</feature>
<dbReference type="PRINTS" id="PR00033">
    <property type="entry name" value="HTHASNC"/>
</dbReference>
<dbReference type="EMBL" id="FRAP01000002">
    <property type="protein sequence ID" value="SHK03372.1"/>
    <property type="molecule type" value="Genomic_DNA"/>
</dbReference>
<dbReference type="InterPro" id="IPR000485">
    <property type="entry name" value="AsnC-type_HTH_dom"/>
</dbReference>
<name>A0A1M6P653_PSETH</name>
<dbReference type="SMART" id="SM00345">
    <property type="entry name" value="HTH_GNTR"/>
    <property type="match status" value="1"/>
</dbReference>
<dbReference type="CDD" id="cd07377">
    <property type="entry name" value="WHTH_GntR"/>
    <property type="match status" value="1"/>
</dbReference>
<dbReference type="InterPro" id="IPR000524">
    <property type="entry name" value="Tscrpt_reg_HTH_GntR"/>
</dbReference>
<dbReference type="PROSITE" id="PS50949">
    <property type="entry name" value="HTH_GNTR"/>
    <property type="match status" value="1"/>
</dbReference>
<dbReference type="GO" id="GO:0003700">
    <property type="term" value="F:DNA-binding transcription factor activity"/>
    <property type="evidence" value="ECO:0007669"/>
    <property type="project" value="InterPro"/>
</dbReference>
<keyword evidence="1" id="KW-0805">Transcription regulation</keyword>
<dbReference type="PANTHER" id="PTHR43537">
    <property type="entry name" value="TRANSCRIPTIONAL REGULATOR, GNTR FAMILY"/>
    <property type="match status" value="1"/>
</dbReference>
<dbReference type="RefSeq" id="WP_084754277.1">
    <property type="nucleotide sequence ID" value="NZ_CALGVN010000053.1"/>
</dbReference>
<organism evidence="6 7">
    <name type="scientific">Pseudonocardia thermophila</name>
    <dbReference type="NCBI Taxonomy" id="1848"/>
    <lineage>
        <taxon>Bacteria</taxon>
        <taxon>Bacillati</taxon>
        <taxon>Actinomycetota</taxon>
        <taxon>Actinomycetes</taxon>
        <taxon>Pseudonocardiales</taxon>
        <taxon>Pseudonocardiaceae</taxon>
        <taxon>Pseudonocardia</taxon>
    </lineage>
</organism>
<keyword evidence="3" id="KW-0804">Transcription</keyword>
<gene>
    <name evidence="6" type="ORF">SAMN05443637_10268</name>
</gene>
<dbReference type="InterPro" id="IPR011711">
    <property type="entry name" value="GntR_C"/>
</dbReference>
<keyword evidence="2" id="KW-0238">DNA-binding</keyword>
<dbReference type="InterPro" id="IPR036388">
    <property type="entry name" value="WH-like_DNA-bd_sf"/>
</dbReference>
<evidence type="ECO:0000313" key="6">
    <source>
        <dbReference type="EMBL" id="SHK03372.1"/>
    </source>
</evidence>
<dbReference type="AlphaFoldDB" id="A0A1M6P653"/>
<sequence length="236" mass="26527">MPRPTSETAAPNLRLTPPEGDDAHLQIKEMVYRRLVRAIVELELKPGQQLRERQLAEKMGVSKTPIREALVRLEKEGLVTVAPYRGAIVRGYTHSDIREIYELRELLEGFCARRAAMQISEADEAELRTNVRRSRELLESGDTAEIPALFDEFDRILYRQAAGHRIGDLLVELDLHLERLGNLTVGVPGRLDASVRQHQEIVTAIIKRDPAGAEAACREHIRSVFADLLTALPETG</sequence>
<dbReference type="OrthoDB" id="8680240at2"/>
<dbReference type="SUPFAM" id="SSF46785">
    <property type="entry name" value="Winged helix' DNA-binding domain"/>
    <property type="match status" value="1"/>
</dbReference>
<dbReference type="PRINTS" id="PR00035">
    <property type="entry name" value="HTHGNTR"/>
</dbReference>
<evidence type="ECO:0000256" key="3">
    <source>
        <dbReference type="ARBA" id="ARBA00023163"/>
    </source>
</evidence>
<dbReference type="Gene3D" id="1.10.10.10">
    <property type="entry name" value="Winged helix-like DNA-binding domain superfamily/Winged helix DNA-binding domain"/>
    <property type="match status" value="1"/>
</dbReference>
<dbReference type="PANTHER" id="PTHR43537:SF24">
    <property type="entry name" value="GLUCONATE OPERON TRANSCRIPTIONAL REPRESSOR"/>
    <property type="match status" value="1"/>
</dbReference>
<dbReference type="SMART" id="SM00895">
    <property type="entry name" value="FCD"/>
    <property type="match status" value="1"/>
</dbReference>
<dbReference type="InterPro" id="IPR036390">
    <property type="entry name" value="WH_DNA-bd_sf"/>
</dbReference>
<feature type="region of interest" description="Disordered" evidence="4">
    <location>
        <begin position="1"/>
        <end position="20"/>
    </location>
</feature>
<protein>
    <submittedName>
        <fullName evidence="6">Transcriptional regulator, GntR family</fullName>
    </submittedName>
</protein>
<evidence type="ECO:0000256" key="4">
    <source>
        <dbReference type="SAM" id="MobiDB-lite"/>
    </source>
</evidence>
<dbReference type="Proteomes" id="UP000184363">
    <property type="component" value="Unassembled WGS sequence"/>
</dbReference>
<dbReference type="SUPFAM" id="SSF48008">
    <property type="entry name" value="GntR ligand-binding domain-like"/>
    <property type="match status" value="1"/>
</dbReference>
<dbReference type="GO" id="GO:0043565">
    <property type="term" value="F:sequence-specific DNA binding"/>
    <property type="evidence" value="ECO:0007669"/>
    <property type="project" value="InterPro"/>
</dbReference>
<keyword evidence="7" id="KW-1185">Reference proteome</keyword>